<comment type="caution">
    <text evidence="4">The sequence shown here is derived from an EMBL/GenBank/DDBJ whole genome shotgun (WGS) entry which is preliminary data.</text>
</comment>
<evidence type="ECO:0000313" key="4">
    <source>
        <dbReference type="EMBL" id="OGE73756.1"/>
    </source>
</evidence>
<feature type="transmembrane region" description="Helical" evidence="2">
    <location>
        <begin position="307"/>
        <end position="340"/>
    </location>
</feature>
<dbReference type="Proteomes" id="UP000177610">
    <property type="component" value="Unassembled WGS sequence"/>
</dbReference>
<protein>
    <submittedName>
        <fullName evidence="4">Uncharacterized protein</fullName>
    </submittedName>
</protein>
<keyword evidence="2" id="KW-1133">Transmembrane helix</keyword>
<evidence type="ECO:0000313" key="5">
    <source>
        <dbReference type="Proteomes" id="UP000177610"/>
    </source>
</evidence>
<organism evidence="4 5">
    <name type="scientific">Candidatus Doudnabacteria bacterium RIFCSPHIGHO2_01_FULL_41_86</name>
    <dbReference type="NCBI Taxonomy" id="1817821"/>
    <lineage>
        <taxon>Bacteria</taxon>
        <taxon>Candidatus Doudnaibacteriota</taxon>
    </lineage>
</organism>
<feature type="transmembrane region" description="Helical" evidence="2">
    <location>
        <begin position="465"/>
        <end position="482"/>
    </location>
</feature>
<keyword evidence="2" id="KW-0812">Transmembrane</keyword>
<evidence type="ECO:0000256" key="1">
    <source>
        <dbReference type="SAM" id="MobiDB-lite"/>
    </source>
</evidence>
<evidence type="ECO:0000256" key="2">
    <source>
        <dbReference type="SAM" id="Phobius"/>
    </source>
</evidence>
<dbReference type="EMBL" id="MFEH01000005">
    <property type="protein sequence ID" value="OGE73756.1"/>
    <property type="molecule type" value="Genomic_DNA"/>
</dbReference>
<proteinExistence type="predicted"/>
<gene>
    <name evidence="4" type="ORF">A2717_03990</name>
</gene>
<feature type="transmembrane region" description="Helical" evidence="2">
    <location>
        <begin position="427"/>
        <end position="445"/>
    </location>
</feature>
<feature type="transmembrane region" description="Helical" evidence="2">
    <location>
        <begin position="401"/>
        <end position="420"/>
    </location>
</feature>
<sequence>MNKKLLKLIVFLVLVNVLWTNFASAQTTTTSGTCSVTLPTFYVNSPEETCKEVGGTWTPAAGAPATPTNPTTTTPTATTTDISSDELKKMMETGKDLVQRRYNGENVTLQIQALKDQCKNIGAQLVQITGTTPRLSYNTIFSDANLECTWGRYTGTSTTTDNMGRNIVVVPDPAVDSIRINKTQGGNLQNLSSVQEVYKNQIEEQKAAQKDREQAGGISKAVGWALKAIFDVINSALAWLTAFALMIMAYAVDQTVYATSNGMPLFVQVGWTIVRDIANMFFILILIVIALGTILRIKEYNEYGHLLAKLVVAALLVNFSQVIAVTIINFVNLITAMFVFGGTLKESFSFVYGYIWQDVGTAPNGWTTGLTQGLSMTAFTIVTFVVSLMLAGLFVVRLIGLYVLVIFSPLAYVLNILPATEHYAKEWWQYFIKYLIWAPVAMFVIRLDKAIVDNKGLMGGPDDSAFKYIFLMGMMLAAFFVAKKAGMVGADMMINAGMKTGKFFGKMGLGATDRWLANGSKSQNRFRKALSNLSVGKWARGYEKYQEEEERRAFGVSSGQAADTLYRVLPWQREKTSFGLEAHQSEVLHRAKEKMDLNMSEREMVEESLHAKDPIDKQGWGMAIAALNRQDDFMRILKEKYDTGELEHLNVAKEFTNPLTGKTERLEDILKTGEITPTNFQKVFYGMYLGDLPEKDKLGYASMIQEYAEKQIKPYHLADKIEVETTDSEGKRRVIGLVNYGFAEVRKEAAELEAQAKIRPLLPEEQKKLNYFNGVVGQFTSRMNRTPANRFLNAMRAADIDVQYSDSSSAKIAGFEGESYGDIHDQGVIINQIFGLPHAGQLKNRQHELQSRGVIPFGAKGEEVAADIYTLRRAASSAAANPIVMDVFLRDRDDATKVKVFKEAVKRAKELNLSENIGKLEELINKYQKVAPPRNPVVPPVIPGPGSSTI</sequence>
<dbReference type="AlphaFoldDB" id="A0A1F5N7X1"/>
<accession>A0A1F5N7X1</accession>
<reference evidence="4 5" key="1">
    <citation type="journal article" date="2016" name="Nat. Commun.">
        <title>Thousands of microbial genomes shed light on interconnected biogeochemical processes in an aquifer system.</title>
        <authorList>
            <person name="Anantharaman K."/>
            <person name="Brown C.T."/>
            <person name="Hug L.A."/>
            <person name="Sharon I."/>
            <person name="Castelle C.J."/>
            <person name="Probst A.J."/>
            <person name="Thomas B.C."/>
            <person name="Singh A."/>
            <person name="Wilkins M.J."/>
            <person name="Karaoz U."/>
            <person name="Brodie E.L."/>
            <person name="Williams K.H."/>
            <person name="Hubbard S.S."/>
            <person name="Banfield J.F."/>
        </authorList>
    </citation>
    <scope>NUCLEOTIDE SEQUENCE [LARGE SCALE GENOMIC DNA]</scope>
</reference>
<feature type="transmembrane region" description="Helical" evidence="2">
    <location>
        <begin position="277"/>
        <end position="295"/>
    </location>
</feature>
<dbReference type="Pfam" id="PF19590">
    <property type="entry name" value="TrbL_3"/>
    <property type="match status" value="1"/>
</dbReference>
<dbReference type="InterPro" id="IPR045782">
    <property type="entry name" value="TrbL_3"/>
</dbReference>
<name>A0A1F5N7X1_9BACT</name>
<feature type="region of interest" description="Disordered" evidence="1">
    <location>
        <begin position="58"/>
        <end position="79"/>
    </location>
</feature>
<feature type="transmembrane region" description="Helical" evidence="2">
    <location>
        <begin position="236"/>
        <end position="256"/>
    </location>
</feature>
<keyword evidence="2" id="KW-0472">Membrane</keyword>
<dbReference type="STRING" id="1817821.A2717_03990"/>
<feature type="chain" id="PRO_5009520094" evidence="3">
    <location>
        <begin position="26"/>
        <end position="950"/>
    </location>
</feature>
<feature type="signal peptide" evidence="3">
    <location>
        <begin position="1"/>
        <end position="25"/>
    </location>
</feature>
<keyword evidence="3" id="KW-0732">Signal</keyword>
<feature type="transmembrane region" description="Helical" evidence="2">
    <location>
        <begin position="374"/>
        <end position="395"/>
    </location>
</feature>
<evidence type="ECO:0000256" key="3">
    <source>
        <dbReference type="SAM" id="SignalP"/>
    </source>
</evidence>